<evidence type="ECO:0000313" key="5">
    <source>
        <dbReference type="RefSeq" id="XP_018825749.1"/>
    </source>
</evidence>
<dbReference type="Proteomes" id="UP000235220">
    <property type="component" value="Chromosome 12"/>
</dbReference>
<dbReference type="Gene3D" id="2.130.10.10">
    <property type="entry name" value="YVTN repeat-like/Quinoprotein amine dehydrogenase"/>
    <property type="match status" value="1"/>
</dbReference>
<evidence type="ECO:0000259" key="1">
    <source>
        <dbReference type="Pfam" id="PF23568"/>
    </source>
</evidence>
<dbReference type="InterPro" id="IPR011989">
    <property type="entry name" value="ARM-like"/>
</dbReference>
<feature type="domain" description="Putative E3 ubiquitin-protein ligase LIN N-terminal" evidence="1">
    <location>
        <begin position="52"/>
        <end position="246"/>
    </location>
</feature>
<dbReference type="RefSeq" id="XP_018825749.1">
    <property type="nucleotide sequence ID" value="XM_018970204.2"/>
</dbReference>
<dbReference type="InterPro" id="IPR055566">
    <property type="entry name" value="ARM_LIN"/>
</dbReference>
<dbReference type="PANTHER" id="PTHR35549:SF2">
    <property type="entry name" value="TRANSDUCIN_WD40 REPEAT-LIKE SUPERFAMILY PROTEIN"/>
    <property type="match status" value="1"/>
</dbReference>
<keyword evidence="4" id="KW-1185">Reference proteome</keyword>
<accession>A0A2I4F280</accession>
<dbReference type="InterPro" id="IPR015943">
    <property type="entry name" value="WD40/YVTN_repeat-like_dom_sf"/>
</dbReference>
<dbReference type="SUPFAM" id="SSF48371">
    <property type="entry name" value="ARM repeat"/>
    <property type="match status" value="1"/>
</dbReference>
<dbReference type="Pfam" id="PF23568">
    <property type="entry name" value="ARM_LIN"/>
    <property type="match status" value="1"/>
</dbReference>
<dbReference type="KEGG" id="jre:108994822"/>
<dbReference type="PANTHER" id="PTHR35549">
    <property type="entry name" value="OS04G0584500 PROTEIN"/>
    <property type="match status" value="1"/>
</dbReference>
<feature type="domain" description="Putative E3 ubiquitin-protein ligase LIN ARM-like" evidence="2">
    <location>
        <begin position="687"/>
        <end position="1040"/>
    </location>
</feature>
<dbReference type="PROSITE" id="PS50294">
    <property type="entry name" value="WD_REPEATS_REGION"/>
    <property type="match status" value="1"/>
</dbReference>
<dbReference type="InterPro" id="IPR016024">
    <property type="entry name" value="ARM-type_fold"/>
</dbReference>
<dbReference type="Pfam" id="PF23654">
    <property type="entry name" value="ARM_LIN_2nd"/>
    <property type="match status" value="1"/>
</dbReference>
<evidence type="ECO:0000259" key="3">
    <source>
        <dbReference type="Pfam" id="PF23654"/>
    </source>
</evidence>
<organism evidence="4 5">
    <name type="scientific">Juglans regia</name>
    <name type="common">English walnut</name>
    <dbReference type="NCBI Taxonomy" id="51240"/>
    <lineage>
        <taxon>Eukaryota</taxon>
        <taxon>Viridiplantae</taxon>
        <taxon>Streptophyta</taxon>
        <taxon>Embryophyta</taxon>
        <taxon>Tracheophyta</taxon>
        <taxon>Spermatophyta</taxon>
        <taxon>Magnoliopsida</taxon>
        <taxon>eudicotyledons</taxon>
        <taxon>Gunneridae</taxon>
        <taxon>Pentapetalae</taxon>
        <taxon>rosids</taxon>
        <taxon>fabids</taxon>
        <taxon>Fagales</taxon>
        <taxon>Juglandaceae</taxon>
        <taxon>Juglans</taxon>
    </lineage>
</organism>
<dbReference type="InterPro" id="IPR036322">
    <property type="entry name" value="WD40_repeat_dom_sf"/>
</dbReference>
<dbReference type="SMART" id="SM00320">
    <property type="entry name" value="WD40"/>
    <property type="match status" value="2"/>
</dbReference>
<dbReference type="SUPFAM" id="SSF50978">
    <property type="entry name" value="WD40 repeat-like"/>
    <property type="match status" value="1"/>
</dbReference>
<dbReference type="Pfam" id="PF00400">
    <property type="entry name" value="WD40"/>
    <property type="match status" value="1"/>
</dbReference>
<proteinExistence type="predicted"/>
<gene>
    <name evidence="5" type="primary">LOC108994822</name>
</gene>
<feature type="domain" description="Putative E3 ubiquitin-protein ligase LIN ARM repeats" evidence="3">
    <location>
        <begin position="522"/>
        <end position="685"/>
    </location>
</feature>
<dbReference type="OrthoDB" id="6262491at2759"/>
<dbReference type="FunCoup" id="A0A2I4F280">
    <property type="interactions" value="1417"/>
</dbReference>
<dbReference type="InterPro" id="IPR056512">
    <property type="entry name" value="LIN_N"/>
</dbReference>
<dbReference type="Gene3D" id="1.25.10.10">
    <property type="entry name" value="Leucine-rich Repeat Variant"/>
    <property type="match status" value="1"/>
</dbReference>
<dbReference type="InterPro" id="IPR056514">
    <property type="entry name" value="ARM_LIN_2nd"/>
</dbReference>
<name>A0A2I4F280_JUGRE</name>
<dbReference type="GeneID" id="108994822"/>
<evidence type="ECO:0000259" key="2">
    <source>
        <dbReference type="Pfam" id="PF23628"/>
    </source>
</evidence>
<evidence type="ECO:0000313" key="4">
    <source>
        <dbReference type="Proteomes" id="UP000235220"/>
    </source>
</evidence>
<reference evidence="5" key="1">
    <citation type="submission" date="2025-08" db="UniProtKB">
        <authorList>
            <consortium name="RefSeq"/>
        </authorList>
    </citation>
    <scope>IDENTIFICATION</scope>
    <source>
        <tissue evidence="5">Leaves</tissue>
    </source>
</reference>
<dbReference type="PROSITE" id="PS50082">
    <property type="entry name" value="WD_REPEATS_2"/>
    <property type="match status" value="1"/>
</dbReference>
<sequence>MHIRHNLLPQDMNMSSNSMVPISSFLSSSSSSSCSTSIVPSNDYERPDINSIQVLVVSINNYITELLGNAEARSSLHLICTSKLKYQKQEFFEFNEQSVLANFYWGINSIESAIQTKMPEETDSRLRKSEQMLQVPALLDKQHFTAGVPNRHLVCCSYFYLSVVSNLQKDEWQAALHFIQALLVYPKLVRTALAPGLCESIIPSCTVDEKKEIVRERSLGSTYLVVSEEDDYSDQIRQMARSYKDSLIYYQVMSYGETPQWHCGCRDIPSRDSESQYKTHTIPTSSESLSSIDQGQLSVRNYYNYEKVHPLDPHDVIDQMVEKPKASTEVPEFEGHRNPSIRCLKESVQESQSDATASVSSWYDDSFYDSDMEADMDGTKCSGRVPTINADDRQPEVCDQKVQSPCSTSEPELTALSLPCAPKNPMPNIEAIVELSATIMQDRDKKSNTIWNIHAEKESNQRTLNPNKFLFFDHIASSTSLQKHRITLTNYQGSAARDIQNSSSWKSFNKVCSHSGKDSTSELLGIFEKTIPKLCFSRGLGKSDEDYAEEVAKFYKMLNNKTEVKYCMLKDVILDQLLAGISTSNEERVIKTSVSILTAIISANKSAIEDIKKKGLQLHVLASALKQNVHEAAILIYLINPSPGEIKTLEILPALVEVVCTPGSYKGGTASLLPTPPGASLKIIEVLVTAFDYTTNNKHLAAINSPCIISRLLDVARTNNLNEFLSLATILIKCMQFDGQCRKYILQFTPVTRFILPLQSNNNHDKFIALEFFHEILRIPRSSAISLLQKIQKVGSTDIMHKLMDCLQQLQPEYQLLAANVLLQLDTMNNSPGRSVFREEAMQVVLKHLASEEGSSMQLLSAYILSNLGGTYAWTGEPYTVAWLVKKTGLASPYHSNLLRNFNWLDKSLQDAFTDSWCSRISRSIINIGNPIFHALEKGLKSKIGIVSRACLITIAWLGCEITKSPDSIRYSACEILLSGIEQFLHPGLELEDRLLACLCIYNYASGKGMQKVIYFSEGVKESLRRLSSITWMAEELHKVTNYYQPNKSRISCVHTQIMEAGLKCNGAVCALIYYKGLLYSGYSDGSIKAWDIKGQSAMLVWNMKEHKKAVTCFSLFEPGDSLLSGSVDKTIRVWQIIHRKLECMEVIAVKEPIQHMDAYGEMIFVVTHGHGLKVFDESRTVKEIGKNKNVKCMRVFQEKIYVGCTNSSIQEFSITNNRKHEIKARAKGWKSQKKPINSIVAYKDWLYCAGATVEGSSFKEWRRQCKPQMSIATDKGDHVLAMGVVEDFIYLNCSSSTHYIQIWLRETQKKLGRISAGSRITSLLTANDMVLCGTESGLIKGWIPL</sequence>
<dbReference type="Pfam" id="PF23628">
    <property type="entry name" value="ARM_LIN_C"/>
    <property type="match status" value="1"/>
</dbReference>
<dbReference type="InterPro" id="IPR001680">
    <property type="entry name" value="WD40_rpt"/>
</dbReference>
<dbReference type="PROSITE" id="PS51257">
    <property type="entry name" value="PROKAR_LIPOPROTEIN"/>
    <property type="match status" value="1"/>
</dbReference>
<dbReference type="STRING" id="51240.A0A2I4F280"/>
<protein>
    <submittedName>
        <fullName evidence="5">E3 ubiquitin-protein ligase LIN isoform X1</fullName>
    </submittedName>
</protein>
<dbReference type="Gramene" id="Jr12_11090_p1">
    <property type="protein sequence ID" value="cds.Jr12_11090_p1"/>
    <property type="gene ID" value="Jr12_11090"/>
</dbReference>